<dbReference type="Proteomes" id="UP000061432">
    <property type="component" value="Chromosome"/>
</dbReference>
<feature type="compositionally biased region" description="Pro residues" evidence="1">
    <location>
        <begin position="60"/>
        <end position="70"/>
    </location>
</feature>
<dbReference type="EMBL" id="AP014704">
    <property type="protein sequence ID" value="BAR47118.1"/>
    <property type="molecule type" value="Genomic_DNA"/>
</dbReference>
<feature type="region of interest" description="Disordered" evidence="1">
    <location>
        <begin position="46"/>
        <end position="70"/>
    </location>
</feature>
<feature type="compositionally biased region" description="Polar residues" evidence="1">
    <location>
        <begin position="1"/>
        <end position="12"/>
    </location>
</feature>
<sequence>MPQRLMNDTSTALGKPDPVTKKVPNREETTLVTPEILPKRNRCADACHDRHAPASRNPRPVRPSPLTPRG</sequence>
<dbReference type="AlphaFoldDB" id="A0A1Y0Z8Q5"/>
<gene>
    <name evidence="2" type="ORF">Maq22A_c28060</name>
</gene>
<organism evidence="2 3">
    <name type="scientific">Methylobacterium aquaticum</name>
    <dbReference type="NCBI Taxonomy" id="270351"/>
    <lineage>
        <taxon>Bacteria</taxon>
        <taxon>Pseudomonadati</taxon>
        <taxon>Pseudomonadota</taxon>
        <taxon>Alphaproteobacteria</taxon>
        <taxon>Hyphomicrobiales</taxon>
        <taxon>Methylobacteriaceae</taxon>
        <taxon>Methylobacterium</taxon>
    </lineage>
</organism>
<evidence type="ECO:0000313" key="2">
    <source>
        <dbReference type="EMBL" id="BAR47118.1"/>
    </source>
</evidence>
<feature type="compositionally biased region" description="Basic and acidic residues" evidence="1">
    <location>
        <begin position="18"/>
        <end position="28"/>
    </location>
</feature>
<reference evidence="3" key="2">
    <citation type="submission" date="2015-01" db="EMBL/GenBank/DDBJ databases">
        <title>Complete genome sequence of Methylobacterium aquaticum strain 22A.</title>
        <authorList>
            <person name="Tani A."/>
            <person name="Ogura Y."/>
            <person name="Hayashi T."/>
        </authorList>
    </citation>
    <scope>NUCLEOTIDE SEQUENCE [LARGE SCALE GENOMIC DNA]</scope>
    <source>
        <strain evidence="3">MA-22A</strain>
    </source>
</reference>
<dbReference type="KEGG" id="maqu:Maq22A_c28060"/>
<name>A0A1Y0Z8Q5_9HYPH</name>
<dbReference type="STRING" id="270351.Maq22A_c28060"/>
<proteinExistence type="predicted"/>
<evidence type="ECO:0000256" key="1">
    <source>
        <dbReference type="SAM" id="MobiDB-lite"/>
    </source>
</evidence>
<protein>
    <submittedName>
        <fullName evidence="2">Uncharacterized protein</fullName>
    </submittedName>
</protein>
<feature type="region of interest" description="Disordered" evidence="1">
    <location>
        <begin position="1"/>
        <end position="28"/>
    </location>
</feature>
<evidence type="ECO:0000313" key="3">
    <source>
        <dbReference type="Proteomes" id="UP000061432"/>
    </source>
</evidence>
<reference evidence="2 3" key="1">
    <citation type="journal article" date="2015" name="Genome Announc.">
        <title>Complete Genome Sequence of Methylobacterium aquaticum Strain 22A, Isolated from Racomitrium japonicum Moss.</title>
        <authorList>
            <person name="Tani A."/>
            <person name="Ogura Y."/>
            <person name="Hayashi T."/>
            <person name="Kimbara K."/>
        </authorList>
    </citation>
    <scope>NUCLEOTIDE SEQUENCE [LARGE SCALE GENOMIC DNA]</scope>
    <source>
        <strain evidence="2 3">MA-22A</strain>
    </source>
</reference>
<accession>A0A1Y0Z8Q5</accession>